<evidence type="ECO:0000313" key="1">
    <source>
        <dbReference type="EMBL" id="KAJ9576585.1"/>
    </source>
</evidence>
<organism evidence="1 2">
    <name type="scientific">Diploptera punctata</name>
    <name type="common">Pacific beetle cockroach</name>
    <dbReference type="NCBI Taxonomy" id="6984"/>
    <lineage>
        <taxon>Eukaryota</taxon>
        <taxon>Metazoa</taxon>
        <taxon>Ecdysozoa</taxon>
        <taxon>Arthropoda</taxon>
        <taxon>Hexapoda</taxon>
        <taxon>Insecta</taxon>
        <taxon>Pterygota</taxon>
        <taxon>Neoptera</taxon>
        <taxon>Polyneoptera</taxon>
        <taxon>Dictyoptera</taxon>
        <taxon>Blattodea</taxon>
        <taxon>Blaberoidea</taxon>
        <taxon>Blaberidae</taxon>
        <taxon>Diplopterinae</taxon>
        <taxon>Diploptera</taxon>
    </lineage>
</organism>
<sequence>YLRTALSLSCLSSESSPISLNTQMDKISLPSQPASRSFMAFTVFIMFLLNL</sequence>
<dbReference type="Proteomes" id="UP001233999">
    <property type="component" value="Unassembled WGS sequence"/>
</dbReference>
<comment type="caution">
    <text evidence="1">The sequence shown here is derived from an EMBL/GenBank/DDBJ whole genome shotgun (WGS) entry which is preliminary data.</text>
</comment>
<name>A0AAD7ZA34_DIPPU</name>
<feature type="non-terminal residue" evidence="1">
    <location>
        <position position="51"/>
    </location>
</feature>
<dbReference type="EMBL" id="JASPKZ010009651">
    <property type="protein sequence ID" value="KAJ9576585.1"/>
    <property type="molecule type" value="Genomic_DNA"/>
</dbReference>
<proteinExistence type="predicted"/>
<keyword evidence="2" id="KW-1185">Reference proteome</keyword>
<reference evidence="1" key="1">
    <citation type="journal article" date="2023" name="IScience">
        <title>Live-bearing cockroach genome reveals convergent evolutionary mechanisms linked to viviparity in insects and beyond.</title>
        <authorList>
            <person name="Fouks B."/>
            <person name="Harrison M.C."/>
            <person name="Mikhailova A.A."/>
            <person name="Marchal E."/>
            <person name="English S."/>
            <person name="Carruthers M."/>
            <person name="Jennings E.C."/>
            <person name="Chiamaka E.L."/>
            <person name="Frigard R.A."/>
            <person name="Pippel M."/>
            <person name="Attardo G.M."/>
            <person name="Benoit J.B."/>
            <person name="Bornberg-Bauer E."/>
            <person name="Tobe S.S."/>
        </authorList>
    </citation>
    <scope>NUCLEOTIDE SEQUENCE</scope>
    <source>
        <strain evidence="1">Stay&amp;Tobe</strain>
    </source>
</reference>
<accession>A0AAD7ZA34</accession>
<evidence type="ECO:0000313" key="2">
    <source>
        <dbReference type="Proteomes" id="UP001233999"/>
    </source>
</evidence>
<dbReference type="AlphaFoldDB" id="A0AAD7ZA34"/>
<protein>
    <submittedName>
        <fullName evidence="1">Uncharacterized protein</fullName>
    </submittedName>
</protein>
<reference evidence="1" key="2">
    <citation type="submission" date="2023-05" db="EMBL/GenBank/DDBJ databases">
        <authorList>
            <person name="Fouks B."/>
        </authorList>
    </citation>
    <scope>NUCLEOTIDE SEQUENCE</scope>
    <source>
        <strain evidence="1">Stay&amp;Tobe</strain>
        <tissue evidence="1">Testes</tissue>
    </source>
</reference>
<gene>
    <name evidence="1" type="ORF">L9F63_025519</name>
</gene>
<feature type="non-terminal residue" evidence="1">
    <location>
        <position position="1"/>
    </location>
</feature>